<feature type="non-terminal residue" evidence="1">
    <location>
        <position position="71"/>
    </location>
</feature>
<sequence length="71" mass="7746">CNTGMIISCLLSSEGSRVSSSHLHFAMFDQLSYFLIKKTPANRYQLTAAIQIKMPDASFSSASSHNSNESS</sequence>
<proteinExistence type="evidence at transcript level"/>
<protein>
    <submittedName>
        <fullName evidence="1">Uncharacterized protein</fullName>
    </submittedName>
</protein>
<reference evidence="1" key="1">
    <citation type="journal article" date="2014" name="PLoS ONE">
        <title>Identification of Internal Reference Genes for Gene Expression Normalization between the Two Sexes in Dioecious White Campion.</title>
        <authorList>
            <person name="Zemp N."/>
            <person name="Minder A."/>
            <person name="Widmer A."/>
        </authorList>
    </citation>
    <scope>NUCLEOTIDE SEQUENCE</scope>
</reference>
<feature type="non-terminal residue" evidence="1">
    <location>
        <position position="1"/>
    </location>
</feature>
<dbReference type="EMBL" id="GARX01000014">
    <property type="protein sequence ID" value="JAC06703.1"/>
    <property type="molecule type" value="mRNA"/>
</dbReference>
<accession>A0A023EBA1</accession>
<organism evidence="1">
    <name type="scientific">Silene latifolia</name>
    <name type="common">White campion</name>
    <name type="synonym">Bladder campion</name>
    <dbReference type="NCBI Taxonomy" id="37657"/>
    <lineage>
        <taxon>Eukaryota</taxon>
        <taxon>Viridiplantae</taxon>
        <taxon>Streptophyta</taxon>
        <taxon>Embryophyta</taxon>
        <taxon>Tracheophyta</taxon>
        <taxon>Spermatophyta</taxon>
        <taxon>Magnoliopsida</taxon>
        <taxon>eudicotyledons</taxon>
        <taxon>Gunneridae</taxon>
        <taxon>Pentapetalae</taxon>
        <taxon>Caryophyllales</taxon>
        <taxon>Caryophyllaceae</taxon>
        <taxon>Sileneae</taxon>
        <taxon>Silene</taxon>
        <taxon>Silene subgen. Behenantha</taxon>
        <taxon>Silene sect. Melandrium</taxon>
    </lineage>
</organism>
<evidence type="ECO:0000313" key="1">
    <source>
        <dbReference type="EMBL" id="JAC06703.1"/>
    </source>
</evidence>
<dbReference type="AlphaFoldDB" id="A0A023EBA1"/>
<name>A0A023EBA1_SILLA</name>